<keyword evidence="4 6" id="KW-0807">Transducer</keyword>
<evidence type="ECO:0000259" key="8">
    <source>
        <dbReference type="PROSITE" id="PS50111"/>
    </source>
</evidence>
<sequence length="407" mass="44609">MKLKILLLSFSTVLVTTFLMYFVSNLLYSFIGATILSLIISLLLIDSISTRLRELKKGVEAIAAGDLTVRLQVTSNDEFADIGNAVNQVVQELKTKIGEVKKNSDELENNIAIINSSIQQTTATMEEIANSLDEMTIGTQNQTKELEETTMNINQISNVIKRIAENGQNITSLAIKSDEDARNGSKKILEVIRDIEKLKVTIDENVEQVLTLKSNANYINKIVEVITEISEQTNLLALNAAIEAARAGEAGVGFAIVADEVRKLADETKKSTEEIAGLIKTIQEDVNNTSLSITHIKKEIDIAQEKSRSGEEQIQKIISGVANIRQEIEKIALELKEMSLGSDSIVKSTNNITTVSEEIAASAQKITVSTENTTSSMEEIAAKTDILTEMVAKMRGSIEEFTLNSIK</sequence>
<reference evidence="10 11" key="1">
    <citation type="submission" date="2016-09" db="EMBL/GenBank/DDBJ databases">
        <title>Draft genome sequence for the type strain of Vulcanibacillus modesticaldus BR, a strictly anaerobic, moderately thermophilic, and nitrate-reducing bacterium from deep sea-hydrothermal vents of the Mid-Atlantic Ridge.</title>
        <authorList>
            <person name="Abin C.A."/>
            <person name="Hollibaugh J.T."/>
        </authorList>
    </citation>
    <scope>NUCLEOTIDE SEQUENCE [LARGE SCALE GENOMIC DNA]</scope>
    <source>
        <strain evidence="10 11">BR</strain>
    </source>
</reference>
<dbReference type="AlphaFoldDB" id="A0A1D2YVQ0"/>
<dbReference type="GO" id="GO:0007165">
    <property type="term" value="P:signal transduction"/>
    <property type="evidence" value="ECO:0007669"/>
    <property type="project" value="UniProtKB-KW"/>
</dbReference>
<evidence type="ECO:0000256" key="2">
    <source>
        <dbReference type="ARBA" id="ARBA00022475"/>
    </source>
</evidence>
<evidence type="ECO:0000256" key="1">
    <source>
        <dbReference type="ARBA" id="ARBA00004236"/>
    </source>
</evidence>
<keyword evidence="2" id="KW-1003">Cell membrane</keyword>
<comment type="caution">
    <text evidence="10">The sequence shown here is derived from an EMBL/GenBank/DDBJ whole genome shotgun (WGS) entry which is preliminary data.</text>
</comment>
<dbReference type="Gene3D" id="1.10.287.950">
    <property type="entry name" value="Methyl-accepting chemotaxis protein"/>
    <property type="match status" value="1"/>
</dbReference>
<feature type="transmembrane region" description="Helical" evidence="7">
    <location>
        <begin position="5"/>
        <end position="23"/>
    </location>
</feature>
<dbReference type="PANTHER" id="PTHR32089">
    <property type="entry name" value="METHYL-ACCEPTING CHEMOTAXIS PROTEIN MCPB"/>
    <property type="match status" value="1"/>
</dbReference>
<feature type="domain" description="Methyl-accepting transducer" evidence="8">
    <location>
        <begin position="117"/>
        <end position="367"/>
    </location>
</feature>
<evidence type="ECO:0000313" key="11">
    <source>
        <dbReference type="Proteomes" id="UP000243739"/>
    </source>
</evidence>
<dbReference type="EMBL" id="MIJF01000015">
    <property type="protein sequence ID" value="OEF99706.1"/>
    <property type="molecule type" value="Genomic_DNA"/>
</dbReference>
<keyword evidence="3 7" id="KW-0472">Membrane</keyword>
<dbReference type="GO" id="GO:0005886">
    <property type="term" value="C:plasma membrane"/>
    <property type="evidence" value="ECO:0007669"/>
    <property type="project" value="UniProtKB-SubCell"/>
</dbReference>
<evidence type="ECO:0000256" key="6">
    <source>
        <dbReference type="PROSITE-ProRule" id="PRU00284"/>
    </source>
</evidence>
<dbReference type="Gene3D" id="6.10.340.10">
    <property type="match status" value="1"/>
</dbReference>
<dbReference type="PANTHER" id="PTHR32089:SF112">
    <property type="entry name" value="LYSOZYME-LIKE PROTEIN-RELATED"/>
    <property type="match status" value="1"/>
</dbReference>
<dbReference type="Proteomes" id="UP000243739">
    <property type="component" value="Unassembled WGS sequence"/>
</dbReference>
<dbReference type="InterPro" id="IPR004089">
    <property type="entry name" value="MCPsignal_dom"/>
</dbReference>
<comment type="subcellular location">
    <subcellularLocation>
        <location evidence="1">Cell membrane</location>
    </subcellularLocation>
</comment>
<keyword evidence="7" id="KW-0812">Transmembrane</keyword>
<dbReference type="CDD" id="cd06225">
    <property type="entry name" value="HAMP"/>
    <property type="match status" value="1"/>
</dbReference>
<evidence type="ECO:0000256" key="3">
    <source>
        <dbReference type="ARBA" id="ARBA00023136"/>
    </source>
</evidence>
<dbReference type="SMART" id="SM00304">
    <property type="entry name" value="HAMP"/>
    <property type="match status" value="1"/>
</dbReference>
<feature type="transmembrane region" description="Helical" evidence="7">
    <location>
        <begin position="29"/>
        <end position="48"/>
    </location>
</feature>
<protein>
    <recommendedName>
        <fullName evidence="12">Chemotaxis protein</fullName>
    </recommendedName>
</protein>
<dbReference type="InterPro" id="IPR003660">
    <property type="entry name" value="HAMP_dom"/>
</dbReference>
<accession>A0A1D2YVQ0</accession>
<keyword evidence="11" id="KW-1185">Reference proteome</keyword>
<comment type="similarity">
    <text evidence="5">Belongs to the methyl-accepting chemotaxis (MCP) protein family.</text>
</comment>
<dbReference type="Pfam" id="PF00672">
    <property type="entry name" value="HAMP"/>
    <property type="match status" value="1"/>
</dbReference>
<organism evidence="10 11">
    <name type="scientific">Vulcanibacillus modesticaldus</name>
    <dbReference type="NCBI Taxonomy" id="337097"/>
    <lineage>
        <taxon>Bacteria</taxon>
        <taxon>Bacillati</taxon>
        <taxon>Bacillota</taxon>
        <taxon>Bacilli</taxon>
        <taxon>Bacillales</taxon>
        <taxon>Bacillaceae</taxon>
        <taxon>Vulcanibacillus</taxon>
    </lineage>
</organism>
<evidence type="ECO:0000256" key="7">
    <source>
        <dbReference type="SAM" id="Phobius"/>
    </source>
</evidence>
<dbReference type="SMART" id="SM00283">
    <property type="entry name" value="MA"/>
    <property type="match status" value="1"/>
</dbReference>
<dbReference type="PROSITE" id="PS50885">
    <property type="entry name" value="HAMP"/>
    <property type="match status" value="1"/>
</dbReference>
<evidence type="ECO:0000313" key="10">
    <source>
        <dbReference type="EMBL" id="OEF99706.1"/>
    </source>
</evidence>
<evidence type="ECO:0000256" key="5">
    <source>
        <dbReference type="ARBA" id="ARBA00029447"/>
    </source>
</evidence>
<dbReference type="STRING" id="337097.BHF71_07720"/>
<dbReference type="SUPFAM" id="SSF58104">
    <property type="entry name" value="Methyl-accepting chemotaxis protein (MCP) signaling domain"/>
    <property type="match status" value="1"/>
</dbReference>
<gene>
    <name evidence="10" type="ORF">BHF71_07720</name>
</gene>
<name>A0A1D2YVQ0_9BACI</name>
<keyword evidence="7" id="KW-1133">Transmembrane helix</keyword>
<evidence type="ECO:0000259" key="9">
    <source>
        <dbReference type="PROSITE" id="PS50885"/>
    </source>
</evidence>
<feature type="domain" description="HAMP" evidence="9">
    <location>
        <begin position="46"/>
        <end position="98"/>
    </location>
</feature>
<dbReference type="Pfam" id="PF00015">
    <property type="entry name" value="MCPsignal"/>
    <property type="match status" value="1"/>
</dbReference>
<dbReference type="PROSITE" id="PS50111">
    <property type="entry name" value="CHEMOTAXIS_TRANSDUC_2"/>
    <property type="match status" value="1"/>
</dbReference>
<evidence type="ECO:0000256" key="4">
    <source>
        <dbReference type="ARBA" id="ARBA00023224"/>
    </source>
</evidence>
<dbReference type="RefSeq" id="WP_069656427.1">
    <property type="nucleotide sequence ID" value="NZ_MIJF01000015.1"/>
</dbReference>
<proteinExistence type="inferred from homology"/>
<evidence type="ECO:0008006" key="12">
    <source>
        <dbReference type="Google" id="ProtNLM"/>
    </source>
</evidence>